<keyword evidence="13" id="KW-1185">Reference proteome</keyword>
<feature type="compositionally biased region" description="Polar residues" evidence="10">
    <location>
        <begin position="18"/>
        <end position="40"/>
    </location>
</feature>
<dbReference type="FunCoup" id="G4TNP3">
    <property type="interactions" value="132"/>
</dbReference>
<evidence type="ECO:0000256" key="10">
    <source>
        <dbReference type="SAM" id="MobiDB-lite"/>
    </source>
</evidence>
<evidence type="ECO:0000256" key="4">
    <source>
        <dbReference type="ARBA" id="ARBA00022722"/>
    </source>
</evidence>
<evidence type="ECO:0000313" key="12">
    <source>
        <dbReference type="EMBL" id="CCA72936.1"/>
    </source>
</evidence>
<evidence type="ECO:0000256" key="8">
    <source>
        <dbReference type="PROSITE-ProRule" id="PRU01319"/>
    </source>
</evidence>
<dbReference type="eggNOG" id="KOG2299">
    <property type="taxonomic scope" value="Eukaryota"/>
</dbReference>
<dbReference type="HOGENOM" id="CLU_036532_0_1_1"/>
<comment type="similarity">
    <text evidence="3">Belongs to the RNase HII family. Eukaryotic subfamily.</text>
</comment>
<accession>G4TNP3</accession>
<feature type="binding site" evidence="8">
    <location>
        <position position="103"/>
    </location>
    <ligand>
        <name>a divalent metal cation</name>
        <dbReference type="ChEBI" id="CHEBI:60240"/>
    </ligand>
</feature>
<evidence type="ECO:0000256" key="9">
    <source>
        <dbReference type="RuleBase" id="RU003515"/>
    </source>
</evidence>
<dbReference type="GO" id="GO:0032299">
    <property type="term" value="C:ribonuclease H2 complex"/>
    <property type="evidence" value="ECO:0007669"/>
    <property type="project" value="TreeGrafter"/>
</dbReference>
<dbReference type="Gene3D" id="3.30.420.10">
    <property type="entry name" value="Ribonuclease H-like superfamily/Ribonuclease H"/>
    <property type="match status" value="1"/>
</dbReference>
<reference evidence="12 13" key="1">
    <citation type="journal article" date="2011" name="PLoS Pathog.">
        <title>Endophytic Life Strategies Decoded by Genome and Transcriptome Analyses of the Mutualistic Root Symbiont Piriformospora indica.</title>
        <authorList>
            <person name="Zuccaro A."/>
            <person name="Lahrmann U."/>
            <person name="Guldener U."/>
            <person name="Langen G."/>
            <person name="Pfiffi S."/>
            <person name="Biedenkopf D."/>
            <person name="Wong P."/>
            <person name="Samans B."/>
            <person name="Grimm C."/>
            <person name="Basiewicz M."/>
            <person name="Murat C."/>
            <person name="Martin F."/>
            <person name="Kogel K.H."/>
        </authorList>
    </citation>
    <scope>NUCLEOTIDE SEQUENCE [LARGE SCALE GENOMIC DNA]</scope>
    <source>
        <strain evidence="12 13">DSM 11827</strain>
    </source>
</reference>
<dbReference type="Gene3D" id="1.10.10.460">
    <property type="entry name" value="Ribonuclease hii. Domain 2"/>
    <property type="match status" value="1"/>
</dbReference>
<evidence type="ECO:0000256" key="3">
    <source>
        <dbReference type="ARBA" id="ARBA00007058"/>
    </source>
</evidence>
<proteinExistence type="inferred from homology"/>
<comment type="cofactor">
    <cofactor evidence="2">
        <name>Mg(2+)</name>
        <dbReference type="ChEBI" id="CHEBI:18420"/>
    </cofactor>
</comment>
<dbReference type="InParanoid" id="G4TNP3"/>
<keyword evidence="5 8" id="KW-0479">Metal-binding</keyword>
<dbReference type="FunFam" id="1.10.10.460:FF:000001">
    <property type="entry name" value="Ribonuclease"/>
    <property type="match status" value="1"/>
</dbReference>
<feature type="domain" description="RNase H type-2" evidence="11">
    <location>
        <begin position="96"/>
        <end position="338"/>
    </location>
</feature>
<dbReference type="OMA" id="RYSWQTA"/>
<comment type="function">
    <text evidence="9">Endonuclease that specifically degrades the RNA of RNA-DNA hybrids.</text>
</comment>
<evidence type="ECO:0000256" key="2">
    <source>
        <dbReference type="ARBA" id="ARBA00001946"/>
    </source>
</evidence>
<comment type="caution">
    <text evidence="12">The sequence shown here is derived from an EMBL/GenBank/DDBJ whole genome shotgun (WGS) entry which is preliminary data.</text>
</comment>
<dbReference type="InterPro" id="IPR036397">
    <property type="entry name" value="RNaseH_sf"/>
</dbReference>
<dbReference type="GO" id="GO:0004523">
    <property type="term" value="F:RNA-DNA hybrid ribonuclease activity"/>
    <property type="evidence" value="ECO:0007669"/>
    <property type="project" value="UniProtKB-UniRule"/>
</dbReference>
<feature type="binding site" evidence="8">
    <location>
        <position position="102"/>
    </location>
    <ligand>
        <name>a divalent metal cation</name>
        <dbReference type="ChEBI" id="CHEBI:60240"/>
    </ligand>
</feature>
<dbReference type="Pfam" id="PF01351">
    <property type="entry name" value="RNase_HII"/>
    <property type="match status" value="1"/>
</dbReference>
<dbReference type="SUPFAM" id="SSF53098">
    <property type="entry name" value="Ribonuclease H-like"/>
    <property type="match status" value="1"/>
</dbReference>
<dbReference type="InterPro" id="IPR001352">
    <property type="entry name" value="RNase_HII/HIII"/>
</dbReference>
<dbReference type="CDD" id="cd07181">
    <property type="entry name" value="RNase_HII_eukaryota_like"/>
    <property type="match status" value="1"/>
</dbReference>
<dbReference type="GO" id="GO:0043137">
    <property type="term" value="P:DNA replication, removal of RNA primer"/>
    <property type="evidence" value="ECO:0007669"/>
    <property type="project" value="TreeGrafter"/>
</dbReference>
<comment type="catalytic activity">
    <reaction evidence="1 8 9">
        <text>Endonucleolytic cleavage to 5'-phosphomonoester.</text>
        <dbReference type="EC" id="3.1.26.4"/>
    </reaction>
</comment>
<keyword evidence="6 8" id="KW-0255">Endonuclease</keyword>
<dbReference type="PROSITE" id="PS51975">
    <property type="entry name" value="RNASE_H_2"/>
    <property type="match status" value="1"/>
</dbReference>
<feature type="binding site" evidence="8">
    <location>
        <position position="213"/>
    </location>
    <ligand>
        <name>a divalent metal cation</name>
        <dbReference type="ChEBI" id="CHEBI:60240"/>
    </ligand>
</feature>
<dbReference type="STRING" id="1109443.G4TNP3"/>
<dbReference type="GO" id="GO:0006298">
    <property type="term" value="P:mismatch repair"/>
    <property type="evidence" value="ECO:0007669"/>
    <property type="project" value="TreeGrafter"/>
</dbReference>
<keyword evidence="4 8" id="KW-0540">Nuclease</keyword>
<feature type="compositionally biased region" description="Acidic residues" evidence="10">
    <location>
        <begin position="42"/>
        <end position="51"/>
    </location>
</feature>
<gene>
    <name evidence="12" type="ORF">PIIN_06872</name>
</gene>
<feature type="region of interest" description="Disordered" evidence="10">
    <location>
        <begin position="1"/>
        <end position="74"/>
    </location>
</feature>
<evidence type="ECO:0000256" key="5">
    <source>
        <dbReference type="ARBA" id="ARBA00022723"/>
    </source>
</evidence>
<sequence length="379" mass="40760">MSDTLDTEDAIAMEVDMQQPQDTLTDGGSRPATSQASPISPSDDEGEEEISQPEHPSDKDDGQGAHGFRPASLPAPGASLTASYQWISPKPTAVGPYAVGVDEAGRGPALGPLVYGMAFCPVAFVDGSLAEMGFDDSKTLTHETRVELLKALSEDTTNMGWAVSVISPQAVSSGMLRRPPVNLNTQSQNATIALLQSLLSEPYALDISEVYVDALGPAEKYQAYLQSRFRTLKITVRNKADSLYKIVGAASVAAKVTRDYLVEGWVWEEATRTGSNATRNEIDGEATWGKGTELGSGYPSDPNTKAWIAEHLDKTFGFPTIARFSWAPIRTAIERDGHKVQWIDEGQKTLIKSFESVSGIDKGRSMVTKELGLSSVSTL</sequence>
<keyword evidence="7 8" id="KW-0378">Hydrolase</keyword>
<dbReference type="EMBL" id="CAFZ01000191">
    <property type="protein sequence ID" value="CCA72936.1"/>
    <property type="molecule type" value="Genomic_DNA"/>
</dbReference>
<evidence type="ECO:0000256" key="7">
    <source>
        <dbReference type="ARBA" id="ARBA00022801"/>
    </source>
</evidence>
<dbReference type="PANTHER" id="PTHR10954:SF7">
    <property type="entry name" value="RIBONUCLEASE H2 SUBUNIT A"/>
    <property type="match status" value="1"/>
</dbReference>
<dbReference type="AlphaFoldDB" id="G4TNP3"/>
<evidence type="ECO:0000256" key="6">
    <source>
        <dbReference type="ARBA" id="ARBA00022759"/>
    </source>
</evidence>
<comment type="cofactor">
    <cofactor evidence="8">
        <name>Mn(2+)</name>
        <dbReference type="ChEBI" id="CHEBI:29035"/>
    </cofactor>
    <cofactor evidence="8">
        <name>Mg(2+)</name>
        <dbReference type="ChEBI" id="CHEBI:18420"/>
    </cofactor>
    <text evidence="8">Manganese or magnesium. Binds 1 divalent metal ion per monomer in the absence of substrate. May bind a second metal ion after substrate binding.</text>
</comment>
<dbReference type="Proteomes" id="UP000007148">
    <property type="component" value="Unassembled WGS sequence"/>
</dbReference>
<evidence type="ECO:0000259" key="11">
    <source>
        <dbReference type="PROSITE" id="PS51975"/>
    </source>
</evidence>
<dbReference type="InterPro" id="IPR024567">
    <property type="entry name" value="RNase_HII/HIII_dom"/>
</dbReference>
<feature type="compositionally biased region" description="Acidic residues" evidence="10">
    <location>
        <begin position="1"/>
        <end position="11"/>
    </location>
</feature>
<protein>
    <recommendedName>
        <fullName evidence="9">Ribonuclease</fullName>
        <ecNumber evidence="9">3.1.26.4</ecNumber>
    </recommendedName>
</protein>
<evidence type="ECO:0000256" key="1">
    <source>
        <dbReference type="ARBA" id="ARBA00000077"/>
    </source>
</evidence>
<dbReference type="PANTHER" id="PTHR10954">
    <property type="entry name" value="RIBONUCLEASE H2 SUBUNIT A"/>
    <property type="match status" value="1"/>
</dbReference>
<dbReference type="InterPro" id="IPR012337">
    <property type="entry name" value="RNaseH-like_sf"/>
</dbReference>
<dbReference type="OrthoDB" id="7462577at2759"/>
<organism evidence="12 13">
    <name type="scientific">Serendipita indica (strain DSM 11827)</name>
    <name type="common">Root endophyte fungus</name>
    <name type="synonym">Piriformospora indica</name>
    <dbReference type="NCBI Taxonomy" id="1109443"/>
    <lineage>
        <taxon>Eukaryota</taxon>
        <taxon>Fungi</taxon>
        <taxon>Dikarya</taxon>
        <taxon>Basidiomycota</taxon>
        <taxon>Agaricomycotina</taxon>
        <taxon>Agaricomycetes</taxon>
        <taxon>Sebacinales</taxon>
        <taxon>Serendipitaceae</taxon>
        <taxon>Serendipita</taxon>
    </lineage>
</organism>
<dbReference type="GO" id="GO:0003723">
    <property type="term" value="F:RNA binding"/>
    <property type="evidence" value="ECO:0007669"/>
    <property type="project" value="UniProtKB-UniRule"/>
</dbReference>
<dbReference type="EC" id="3.1.26.4" evidence="9"/>
<evidence type="ECO:0000313" key="13">
    <source>
        <dbReference type="Proteomes" id="UP000007148"/>
    </source>
</evidence>
<name>G4TNP3_SERID</name>
<dbReference type="GO" id="GO:0046872">
    <property type="term" value="F:metal ion binding"/>
    <property type="evidence" value="ECO:0007669"/>
    <property type="project" value="UniProtKB-KW"/>
</dbReference>
<dbReference type="FunFam" id="3.30.420.10:FF:000016">
    <property type="entry name" value="Ribonuclease"/>
    <property type="match status" value="1"/>
</dbReference>
<dbReference type="InterPro" id="IPR023160">
    <property type="entry name" value="RNase_HII_hlx-loop-hlx_cap_dom"/>
</dbReference>